<proteinExistence type="predicted"/>
<comment type="caution">
    <text evidence="2">The sequence shown here is derived from an EMBL/GenBank/DDBJ whole genome shotgun (WGS) entry which is preliminary data.</text>
</comment>
<dbReference type="EMBL" id="JABXXO010000011">
    <property type="protein sequence ID" value="KAF7764093.1"/>
    <property type="molecule type" value="Genomic_DNA"/>
</dbReference>
<gene>
    <name evidence="2" type="ORF">Agabi119p4_8630</name>
</gene>
<reference evidence="2 3" key="1">
    <citation type="journal article" name="Sci. Rep.">
        <title>Telomere-to-telomere assembled and centromere annotated genomes of the two main subspecies of the button mushroom Agaricus bisporus reveal especially polymorphic chromosome ends.</title>
        <authorList>
            <person name="Sonnenberg A.S.M."/>
            <person name="Sedaghat-Telgerd N."/>
            <person name="Lavrijssen B."/>
            <person name="Ohm R.A."/>
            <person name="Hendrickx P.M."/>
            <person name="Scholtmeijer K."/>
            <person name="Baars J.J.P."/>
            <person name="van Peer A."/>
        </authorList>
    </citation>
    <scope>NUCLEOTIDE SEQUENCE [LARGE SCALE GENOMIC DNA]</scope>
    <source>
        <strain evidence="2 3">H119_p4</strain>
    </source>
</reference>
<organism evidence="2 3">
    <name type="scientific">Agaricus bisporus var. burnettii</name>
    <dbReference type="NCBI Taxonomy" id="192524"/>
    <lineage>
        <taxon>Eukaryota</taxon>
        <taxon>Fungi</taxon>
        <taxon>Dikarya</taxon>
        <taxon>Basidiomycota</taxon>
        <taxon>Agaricomycotina</taxon>
        <taxon>Agaricomycetes</taxon>
        <taxon>Agaricomycetidae</taxon>
        <taxon>Agaricales</taxon>
        <taxon>Agaricineae</taxon>
        <taxon>Agaricaceae</taxon>
        <taxon>Agaricus</taxon>
    </lineage>
</organism>
<dbReference type="Proteomes" id="UP000629468">
    <property type="component" value="Unassembled WGS sequence"/>
</dbReference>
<feature type="compositionally biased region" description="Basic and acidic residues" evidence="1">
    <location>
        <begin position="1"/>
        <end position="23"/>
    </location>
</feature>
<sequence length="121" mass="13286">MAPKKTKDPLAAKTSCQKEKQRAAEPLSDIDTASLPLAAQSALESDVEDEVVSFSKGLDSDLQALAQECIISYNTIDVFDLPPTPIIGTFLYKGRGQQWVRGCQARPNNCYIQYYTVLQGT</sequence>
<feature type="region of interest" description="Disordered" evidence="1">
    <location>
        <begin position="1"/>
        <end position="27"/>
    </location>
</feature>
<evidence type="ECO:0000313" key="3">
    <source>
        <dbReference type="Proteomes" id="UP000629468"/>
    </source>
</evidence>
<evidence type="ECO:0000313" key="2">
    <source>
        <dbReference type="EMBL" id="KAF7764093.1"/>
    </source>
</evidence>
<dbReference type="AlphaFoldDB" id="A0A8H7C8C3"/>
<protein>
    <submittedName>
        <fullName evidence="2">Uncharacterized protein</fullName>
    </submittedName>
</protein>
<name>A0A8H7C8C3_AGABI</name>
<evidence type="ECO:0000256" key="1">
    <source>
        <dbReference type="SAM" id="MobiDB-lite"/>
    </source>
</evidence>
<accession>A0A8H7C8C3</accession>